<reference evidence="8" key="1">
    <citation type="submission" date="2021-01" db="EMBL/GenBank/DDBJ databases">
        <authorList>
            <person name="Corre E."/>
            <person name="Pelletier E."/>
            <person name="Niang G."/>
            <person name="Scheremetjew M."/>
            <person name="Finn R."/>
            <person name="Kale V."/>
            <person name="Holt S."/>
            <person name="Cochrane G."/>
            <person name="Meng A."/>
            <person name="Brown T."/>
            <person name="Cohen L."/>
        </authorList>
    </citation>
    <scope>NUCLEOTIDE SEQUENCE</scope>
    <source>
        <strain evidence="8">CCMP1243</strain>
    </source>
</reference>
<dbReference type="SUPFAM" id="SSF56801">
    <property type="entry name" value="Acetyl-CoA synthetase-like"/>
    <property type="match status" value="1"/>
</dbReference>
<evidence type="ECO:0000256" key="6">
    <source>
        <dbReference type="SAM" id="Phobius"/>
    </source>
</evidence>
<evidence type="ECO:0000256" key="5">
    <source>
        <dbReference type="ARBA" id="ARBA00036813"/>
    </source>
</evidence>
<dbReference type="GO" id="GO:0005524">
    <property type="term" value="F:ATP binding"/>
    <property type="evidence" value="ECO:0007669"/>
    <property type="project" value="UniProtKB-KW"/>
</dbReference>
<comment type="similarity">
    <text evidence="1">Belongs to the ATP-dependent AMP-binding enzyme family.</text>
</comment>
<sequence length="797" mass="85898">MSKSAEDAKPLLEKPKKTAAAAPFMASKMPPTWVLLNPLFWFFWAVDFMISMMLPLPGLTLLKAASKMLTGTQSQIMDEAKTRRANGTEALTTTPVEGCDTAYALMKNSFETFADLQAMGTRKFLGWHKSEKVKFPLKIFGNSSWKTYAEVGDDAHAFGRGLIALGMQPISEAESAACVSGFRQITGPHCLLIFEETSADWMTAAIGAMSQSLPVATSYSTLGIGAVGEALNETSAPAILCNYKDVTKVAKLAETCKSLTSIIYSRNYTEDELPAHPERIGRLQVLSFQDCVDLGNSADAKDTPTSPPTKEHLGLIMYTSGSTGKPKGVMLRQGAIASAVGAFHEYVGSFMGPSTSRSTQEVYLAYLPAAHILEFTVEMGILAYGAAIGYSDPKTISSKGAVRAMPDGTLNFKPTGFGNHPPGGIQEFAPTLMAAVPKIWDILKKGVESEIAKASPVLQGVFLAAFAARSLALQQGRSSPLCDLIFKKPYKMLGGRLKLCVSGGGPLSPDIQNFVRVAFNVNLVQGYGLTETCAAGTVQPFWSVEDAVTGPPVKSVEIRLNNCTEVLDRDGQPYLNTDREHLGKPCSGRGEVWIRGPPVSSGYYMMEEKTREEFDADGWFHTGDIAMWTKSGMLKIVDRLKNLVKLKGGEYIAIEAMEATYSQSVYVNGVNGGLMCYGDGDMDRPVALVQAADFELKKWADATGIAYTSLEDLCANPQAAEHVKADLNAIAKGRLGNNELLAAVALLPGTADPESAGLDAPWTPENQYLTASNKLNRKPILKGFDAIMKDLRVKGIK</sequence>
<keyword evidence="2" id="KW-0436">Ligase</keyword>
<comment type="catalytic activity">
    <reaction evidence="5">
        <text>a long-chain fatty acid + ATP + CoA = a long-chain fatty acyl-CoA + AMP + diphosphate</text>
        <dbReference type="Rhea" id="RHEA:15421"/>
        <dbReference type="ChEBI" id="CHEBI:30616"/>
        <dbReference type="ChEBI" id="CHEBI:33019"/>
        <dbReference type="ChEBI" id="CHEBI:57287"/>
        <dbReference type="ChEBI" id="CHEBI:57560"/>
        <dbReference type="ChEBI" id="CHEBI:83139"/>
        <dbReference type="ChEBI" id="CHEBI:456215"/>
        <dbReference type="EC" id="6.2.1.3"/>
    </reaction>
</comment>
<evidence type="ECO:0000256" key="2">
    <source>
        <dbReference type="ARBA" id="ARBA00022598"/>
    </source>
</evidence>
<keyword evidence="4" id="KW-0067">ATP-binding</keyword>
<name>A0A7S2WLR4_9STRA</name>
<keyword evidence="3" id="KW-0547">Nucleotide-binding</keyword>
<dbReference type="Pfam" id="PF00501">
    <property type="entry name" value="AMP-binding"/>
    <property type="match status" value="1"/>
</dbReference>
<dbReference type="GO" id="GO:0016020">
    <property type="term" value="C:membrane"/>
    <property type="evidence" value="ECO:0007669"/>
    <property type="project" value="TreeGrafter"/>
</dbReference>
<protein>
    <recommendedName>
        <fullName evidence="7">AMP-dependent synthetase/ligase domain-containing protein</fullName>
    </recommendedName>
</protein>
<dbReference type="PANTHER" id="PTHR43272">
    <property type="entry name" value="LONG-CHAIN-FATTY-ACID--COA LIGASE"/>
    <property type="match status" value="1"/>
</dbReference>
<dbReference type="GO" id="GO:0004467">
    <property type="term" value="F:long-chain fatty acid-CoA ligase activity"/>
    <property type="evidence" value="ECO:0007669"/>
    <property type="project" value="UniProtKB-EC"/>
</dbReference>
<dbReference type="GO" id="GO:0005783">
    <property type="term" value="C:endoplasmic reticulum"/>
    <property type="evidence" value="ECO:0007669"/>
    <property type="project" value="TreeGrafter"/>
</dbReference>
<evidence type="ECO:0000313" key="8">
    <source>
        <dbReference type="EMBL" id="CAD9694045.1"/>
    </source>
</evidence>
<dbReference type="InterPro" id="IPR000873">
    <property type="entry name" value="AMP-dep_synth/lig_dom"/>
</dbReference>
<accession>A0A7S2WLR4</accession>
<proteinExistence type="inferred from homology"/>
<evidence type="ECO:0000259" key="7">
    <source>
        <dbReference type="Pfam" id="PF00501"/>
    </source>
</evidence>
<feature type="domain" description="AMP-dependent synthetase/ligase" evidence="7">
    <location>
        <begin position="141"/>
        <end position="604"/>
    </location>
</feature>
<dbReference type="InterPro" id="IPR020845">
    <property type="entry name" value="AMP-binding_CS"/>
</dbReference>
<dbReference type="AlphaFoldDB" id="A0A7S2WLR4"/>
<dbReference type="Gene3D" id="3.40.50.12780">
    <property type="entry name" value="N-terminal domain of ligase-like"/>
    <property type="match status" value="1"/>
</dbReference>
<keyword evidence="6" id="KW-0472">Membrane</keyword>
<keyword evidence="6" id="KW-0812">Transmembrane</keyword>
<dbReference type="EMBL" id="HBHJ01019199">
    <property type="protein sequence ID" value="CAD9694045.1"/>
    <property type="molecule type" value="Transcribed_RNA"/>
</dbReference>
<gene>
    <name evidence="8" type="ORF">RMAR1173_LOCUS12679</name>
</gene>
<evidence type="ECO:0000256" key="1">
    <source>
        <dbReference type="ARBA" id="ARBA00006432"/>
    </source>
</evidence>
<dbReference type="InterPro" id="IPR042099">
    <property type="entry name" value="ANL_N_sf"/>
</dbReference>
<keyword evidence="6" id="KW-1133">Transmembrane helix</keyword>
<evidence type="ECO:0000256" key="3">
    <source>
        <dbReference type="ARBA" id="ARBA00022741"/>
    </source>
</evidence>
<dbReference type="PROSITE" id="PS00455">
    <property type="entry name" value="AMP_BINDING"/>
    <property type="match status" value="1"/>
</dbReference>
<organism evidence="8">
    <name type="scientific">Rhizochromulina marina</name>
    <dbReference type="NCBI Taxonomy" id="1034831"/>
    <lineage>
        <taxon>Eukaryota</taxon>
        <taxon>Sar</taxon>
        <taxon>Stramenopiles</taxon>
        <taxon>Ochrophyta</taxon>
        <taxon>Dictyochophyceae</taxon>
        <taxon>Rhizochromulinales</taxon>
        <taxon>Rhizochromulina</taxon>
    </lineage>
</organism>
<feature type="transmembrane region" description="Helical" evidence="6">
    <location>
        <begin position="39"/>
        <end position="62"/>
    </location>
</feature>
<dbReference type="PANTHER" id="PTHR43272:SF83">
    <property type="entry name" value="ACYL-COA SYNTHETASE LONG-CHAIN, ISOFORM J"/>
    <property type="match status" value="1"/>
</dbReference>
<evidence type="ECO:0000256" key="4">
    <source>
        <dbReference type="ARBA" id="ARBA00022840"/>
    </source>
</evidence>